<dbReference type="PANTHER" id="PTHR23407">
    <property type="entry name" value="ATPASE INHIBITOR/5-FORMYLTETRAHYDROFOLATE CYCLO-LIGASE"/>
    <property type="match status" value="1"/>
</dbReference>
<keyword evidence="4" id="KW-0460">Magnesium</keyword>
<dbReference type="GO" id="GO:0030272">
    <property type="term" value="F:5-formyltetrahydrofolate cyclo-ligase activity"/>
    <property type="evidence" value="ECO:0007669"/>
    <property type="project" value="UniProtKB-EC"/>
</dbReference>
<evidence type="ECO:0000313" key="6">
    <source>
        <dbReference type="Proteomes" id="UP001595887"/>
    </source>
</evidence>
<evidence type="ECO:0000256" key="4">
    <source>
        <dbReference type="RuleBase" id="RU361279"/>
    </source>
</evidence>
<comment type="catalytic activity">
    <reaction evidence="4">
        <text>(6S)-5-formyl-5,6,7,8-tetrahydrofolate + ATP = (6R)-5,10-methenyltetrahydrofolate + ADP + phosphate</text>
        <dbReference type="Rhea" id="RHEA:10488"/>
        <dbReference type="ChEBI" id="CHEBI:30616"/>
        <dbReference type="ChEBI" id="CHEBI:43474"/>
        <dbReference type="ChEBI" id="CHEBI:57455"/>
        <dbReference type="ChEBI" id="CHEBI:57457"/>
        <dbReference type="ChEBI" id="CHEBI:456216"/>
        <dbReference type="EC" id="6.3.3.2"/>
    </reaction>
</comment>
<dbReference type="InterPro" id="IPR024185">
    <property type="entry name" value="FTHF_cligase-like_sf"/>
</dbReference>
<keyword evidence="6" id="KW-1185">Reference proteome</keyword>
<evidence type="ECO:0000313" key="5">
    <source>
        <dbReference type="EMBL" id="MFC4292222.1"/>
    </source>
</evidence>
<dbReference type="Proteomes" id="UP001595887">
    <property type="component" value="Unassembled WGS sequence"/>
</dbReference>
<reference evidence="6" key="1">
    <citation type="journal article" date="2019" name="Int. J. Syst. Evol. Microbiol.">
        <title>The Global Catalogue of Microorganisms (GCM) 10K type strain sequencing project: providing services to taxonomists for standard genome sequencing and annotation.</title>
        <authorList>
            <consortium name="The Broad Institute Genomics Platform"/>
            <consortium name="The Broad Institute Genome Sequencing Center for Infectious Disease"/>
            <person name="Wu L."/>
            <person name="Ma J."/>
        </authorList>
    </citation>
    <scope>NUCLEOTIDE SEQUENCE [LARGE SCALE GENOMIC DNA]</scope>
    <source>
        <strain evidence="6">CECT 8531</strain>
    </source>
</reference>
<evidence type="ECO:0000256" key="3">
    <source>
        <dbReference type="ARBA" id="ARBA00022840"/>
    </source>
</evidence>
<comment type="caution">
    <text evidence="5">The sequence shown here is derived from an EMBL/GenBank/DDBJ whole genome shotgun (WGS) entry which is preliminary data.</text>
</comment>
<gene>
    <name evidence="5" type="ORF">ACFOWX_07315</name>
</gene>
<evidence type="ECO:0000256" key="1">
    <source>
        <dbReference type="ARBA" id="ARBA00010638"/>
    </source>
</evidence>
<dbReference type="RefSeq" id="WP_381422734.1">
    <property type="nucleotide sequence ID" value="NZ_JBHSDH010000013.1"/>
</dbReference>
<sequence length="189" mass="21082">MDILADKDALRRQYRQKREEYVVRLSPQDKELAFSAVPSPIKNLFQPDKSVAAFIPLPSEADPARLLTYAADIGCRTALPYVTGKAAPMQFLAWRPGDPLYDGPFNLQQPDSEAAIIHPDIVIVPLVAFDRSLNRLGQGAGHYDRALSLLSDSTAIGLAWSVQEHDFLPADPWDMPLDAILTEKEWITR</sequence>
<dbReference type="PANTHER" id="PTHR23407:SF1">
    <property type="entry name" value="5-FORMYLTETRAHYDROFOLATE CYCLO-LIGASE"/>
    <property type="match status" value="1"/>
</dbReference>
<organism evidence="5 6">
    <name type="scientific">Sphingorhabdus arenilitoris</name>
    <dbReference type="NCBI Taxonomy" id="1490041"/>
    <lineage>
        <taxon>Bacteria</taxon>
        <taxon>Pseudomonadati</taxon>
        <taxon>Pseudomonadota</taxon>
        <taxon>Alphaproteobacteria</taxon>
        <taxon>Sphingomonadales</taxon>
        <taxon>Sphingomonadaceae</taxon>
        <taxon>Sphingorhabdus</taxon>
    </lineage>
</organism>
<protein>
    <recommendedName>
        <fullName evidence="4">5-formyltetrahydrofolate cyclo-ligase</fullName>
        <ecNumber evidence="4">6.3.3.2</ecNumber>
    </recommendedName>
</protein>
<dbReference type="Gene3D" id="3.40.50.10420">
    <property type="entry name" value="NagB/RpiA/CoA transferase-like"/>
    <property type="match status" value="1"/>
</dbReference>
<dbReference type="PIRSF" id="PIRSF006806">
    <property type="entry name" value="FTHF_cligase"/>
    <property type="match status" value="1"/>
</dbReference>
<comment type="similarity">
    <text evidence="1 4">Belongs to the 5-formyltetrahydrofolate cyclo-ligase family.</text>
</comment>
<accession>A0ABV8RH02</accession>
<dbReference type="InterPro" id="IPR002698">
    <property type="entry name" value="FTHF_cligase"/>
</dbReference>
<evidence type="ECO:0000256" key="2">
    <source>
        <dbReference type="ARBA" id="ARBA00022741"/>
    </source>
</evidence>
<proteinExistence type="inferred from homology"/>
<dbReference type="EC" id="6.3.3.2" evidence="4"/>
<dbReference type="SUPFAM" id="SSF100950">
    <property type="entry name" value="NagB/RpiA/CoA transferase-like"/>
    <property type="match status" value="1"/>
</dbReference>
<keyword evidence="2 4" id="KW-0547">Nucleotide-binding</keyword>
<keyword evidence="3 4" id="KW-0067">ATP-binding</keyword>
<name>A0ABV8RH02_9SPHN</name>
<keyword evidence="4" id="KW-0479">Metal-binding</keyword>
<dbReference type="EMBL" id="JBHSDH010000013">
    <property type="protein sequence ID" value="MFC4292222.1"/>
    <property type="molecule type" value="Genomic_DNA"/>
</dbReference>
<dbReference type="InterPro" id="IPR037171">
    <property type="entry name" value="NagB/RpiA_transferase-like"/>
</dbReference>
<dbReference type="NCBIfam" id="TIGR02727">
    <property type="entry name" value="MTHFS_bact"/>
    <property type="match status" value="1"/>
</dbReference>
<comment type="cofactor">
    <cofactor evidence="4">
        <name>Mg(2+)</name>
        <dbReference type="ChEBI" id="CHEBI:18420"/>
    </cofactor>
</comment>
<keyword evidence="5" id="KW-0436">Ligase</keyword>
<dbReference type="Pfam" id="PF01812">
    <property type="entry name" value="5-FTHF_cyc-lig"/>
    <property type="match status" value="1"/>
</dbReference>